<evidence type="ECO:0008006" key="4">
    <source>
        <dbReference type="Google" id="ProtNLM"/>
    </source>
</evidence>
<protein>
    <recommendedName>
        <fullName evidence="4">Lmo0937 family membrane protein</fullName>
    </recommendedName>
</protein>
<gene>
    <name evidence="2" type="ordered locus">GAU_0778</name>
</gene>
<organism evidence="2 3">
    <name type="scientific">Gemmatimonas aurantiaca (strain DSM 14586 / JCM 11422 / NBRC 100505 / T-27)</name>
    <dbReference type="NCBI Taxonomy" id="379066"/>
    <lineage>
        <taxon>Bacteria</taxon>
        <taxon>Pseudomonadati</taxon>
        <taxon>Gemmatimonadota</taxon>
        <taxon>Gemmatimonadia</taxon>
        <taxon>Gemmatimonadales</taxon>
        <taxon>Gemmatimonadaceae</taxon>
        <taxon>Gemmatimonas</taxon>
    </lineage>
</organism>
<keyword evidence="1" id="KW-0472">Membrane</keyword>
<feature type="transmembrane region" description="Helical" evidence="1">
    <location>
        <begin position="26"/>
        <end position="45"/>
    </location>
</feature>
<dbReference type="EMBL" id="AP009153">
    <property type="protein sequence ID" value="BAH37820.1"/>
    <property type="molecule type" value="Genomic_DNA"/>
</dbReference>
<evidence type="ECO:0000313" key="3">
    <source>
        <dbReference type="Proteomes" id="UP000002209"/>
    </source>
</evidence>
<dbReference type="OrthoDB" id="9887679at2"/>
<dbReference type="HOGENOM" id="CLU_2990232_0_0_0"/>
<keyword evidence="3" id="KW-1185">Reference proteome</keyword>
<sequence>MDLYLAAGIAMLLAWGGLTLATDAPGVVHLLLTAGVFVIIWRIVVRDTPSGPRSGKP</sequence>
<keyword evidence="1" id="KW-1133">Transmembrane helix</keyword>
<evidence type="ECO:0000256" key="1">
    <source>
        <dbReference type="SAM" id="Phobius"/>
    </source>
</evidence>
<dbReference type="KEGG" id="gau:GAU_0778"/>
<dbReference type="eggNOG" id="ENOG503150B">
    <property type="taxonomic scope" value="Bacteria"/>
</dbReference>
<accession>C1A6G0</accession>
<dbReference type="RefSeq" id="WP_012682267.1">
    <property type="nucleotide sequence ID" value="NC_012489.1"/>
</dbReference>
<name>C1A6G0_GEMAT</name>
<reference evidence="3" key="1">
    <citation type="submission" date="2006-03" db="EMBL/GenBank/DDBJ databases">
        <title>Complete genome sequence of Gemmatimonas aurantiaca T-27 that represents a novel phylum Gemmatimonadetes.</title>
        <authorList>
            <person name="Takasaki K."/>
            <person name="Ichikawa N."/>
            <person name="Miura H."/>
            <person name="Matsushita S."/>
            <person name="Watanabe Y."/>
            <person name="Oguchi A."/>
            <person name="Ankai A."/>
            <person name="Yashiro I."/>
            <person name="Takahashi M."/>
            <person name="Terui Y."/>
            <person name="Fukui S."/>
            <person name="Yokoyama H."/>
            <person name="Tanikawa S."/>
            <person name="Hanada S."/>
            <person name="Kamagata Y."/>
            <person name="Fujita N."/>
        </authorList>
    </citation>
    <scope>NUCLEOTIDE SEQUENCE [LARGE SCALE GENOMIC DNA]</scope>
    <source>
        <strain evidence="3">T-27 / DSM 14586 / JCM 11422 / NBRC 100505</strain>
    </source>
</reference>
<proteinExistence type="predicted"/>
<keyword evidence="1" id="KW-0812">Transmembrane</keyword>
<dbReference type="AlphaFoldDB" id="C1A6G0"/>
<evidence type="ECO:0000313" key="2">
    <source>
        <dbReference type="EMBL" id="BAH37820.1"/>
    </source>
</evidence>
<dbReference type="Proteomes" id="UP000002209">
    <property type="component" value="Chromosome"/>
</dbReference>